<dbReference type="InterPro" id="IPR019734">
    <property type="entry name" value="TPR_rpt"/>
</dbReference>
<dbReference type="Gene3D" id="3.40.50.300">
    <property type="entry name" value="P-loop containing nucleotide triphosphate hydrolases"/>
    <property type="match status" value="1"/>
</dbReference>
<name>A0A1S3KAF2_LINAN</name>
<evidence type="ECO:0000256" key="2">
    <source>
        <dbReference type="ARBA" id="ARBA00022803"/>
    </source>
</evidence>
<feature type="repeat" description="TPR" evidence="3">
    <location>
        <begin position="670"/>
        <end position="703"/>
    </location>
</feature>
<dbReference type="Gene3D" id="1.25.40.10">
    <property type="entry name" value="Tetratricopeptide repeat domain"/>
    <property type="match status" value="2"/>
</dbReference>
<sequence>MAFNLEHPIFFGREKEIKLITDSWTQHRIFGIYGPPGIGKASLTREILRQVSAKAYNGDLCTTFLSMQRVNSAKDFFKYVALELLEDKVPLLTGDSTPELLQQQIIEHLKNIAPCVLIFEKCEHIAVSEATTRNVSHDLQNVLLTFVFDVITQCPDVRVFIVSRTKFQFARLNRVYFEQSLMPLCISDAKALLLDTFSHSHTENEGPFIDENTLTKLAEQYARLPLALIIVGSILREGNLSPSEMLDLMKEERLKALSDESFSDSERIDKVIRNHLARLTEVFRQHLAAIGYIPGHFSKEAVAAVLGIKQETGGVKVVKELSRVSIIHEESAGLTLVQRQKIRYDIHSLMREYVEKHVRIRELPEVRLRYSKFFADILQCVNNQLLSKNSKTATATMDVEWKNLEKLLTQAMHCNEDSYKSFIKVAVLAEYPIINFFQKDSIGFYEDMMEQARMFDGAEDRHYGLMLSAYAQAVTNIEGDIQKGIDYYEKARLILSVKGTPVDMASLYQHLGWNYYKTGELNESQRYLQKAYKLEEEGGMHTNVVMCQTFSTLGLVLTGMGKFEEAIRYFMHSFELRVSNFGEHPSLGSIYNNMGMTYLEQGDDDRALKNFELGLRYKRKFMKQPNLAVVDSLSNTAMLYVKKGNTERALPMLQEALAMCQKIGKTTDIALIYDDFGLVCMKKKEFPEAEDYYQKAVDTRREHTPNHFTLVEHLLHLGQAQAEQIYEAVAQLADQENVAPNGQTVVAENNSNKCEQAFKHHDGNLSTNEQNTMPKATGRLRQGVLRCDQYRDLYEQSRSNLQEAAELTPQVHEQFPRSKMPFTVYKELAKLYRVAGEAKASTKNEMLANMEVTRLKRLGVQVDEDFPVEKA</sequence>
<dbReference type="OrthoDB" id="5988009at2759"/>
<dbReference type="PROSITE" id="PS50005">
    <property type="entry name" value="TPR"/>
    <property type="match status" value="4"/>
</dbReference>
<dbReference type="Pfam" id="PF13181">
    <property type="entry name" value="TPR_8"/>
    <property type="match status" value="1"/>
</dbReference>
<gene>
    <name evidence="6" type="primary">LOC106179959</name>
</gene>
<keyword evidence="2 3" id="KW-0802">TPR repeat</keyword>
<dbReference type="InterPro" id="IPR003959">
    <property type="entry name" value="ATPase_AAA_core"/>
</dbReference>
<keyword evidence="1" id="KW-0677">Repeat</keyword>
<evidence type="ECO:0000313" key="6">
    <source>
        <dbReference type="RefSeq" id="XP_013419241.1"/>
    </source>
</evidence>
<feature type="repeat" description="TPR" evidence="3">
    <location>
        <begin position="505"/>
        <end position="538"/>
    </location>
</feature>
<dbReference type="InterPro" id="IPR011990">
    <property type="entry name" value="TPR-like_helical_dom_sf"/>
</dbReference>
<dbReference type="GO" id="GO:0016887">
    <property type="term" value="F:ATP hydrolysis activity"/>
    <property type="evidence" value="ECO:0007669"/>
    <property type="project" value="InterPro"/>
</dbReference>
<accession>A0A1S3KAF2</accession>
<dbReference type="Pfam" id="PF13424">
    <property type="entry name" value="TPR_12"/>
    <property type="match status" value="2"/>
</dbReference>
<dbReference type="InterPro" id="IPR027417">
    <property type="entry name" value="P-loop_NTPase"/>
</dbReference>
<dbReference type="PANTHER" id="PTHR45641">
    <property type="entry name" value="TETRATRICOPEPTIDE REPEAT PROTEIN (AFU_ORTHOLOGUE AFUA_6G03870)"/>
    <property type="match status" value="1"/>
</dbReference>
<dbReference type="SUPFAM" id="SSF48452">
    <property type="entry name" value="TPR-like"/>
    <property type="match status" value="2"/>
</dbReference>
<keyword evidence="5" id="KW-1185">Reference proteome</keyword>
<dbReference type="InParanoid" id="A0A1S3KAF2"/>
<dbReference type="GeneID" id="106179959"/>
<organism evidence="5 6">
    <name type="scientific">Lingula anatina</name>
    <name type="common">Brachiopod</name>
    <name type="synonym">Lingula unguis</name>
    <dbReference type="NCBI Taxonomy" id="7574"/>
    <lineage>
        <taxon>Eukaryota</taxon>
        <taxon>Metazoa</taxon>
        <taxon>Spiralia</taxon>
        <taxon>Lophotrochozoa</taxon>
        <taxon>Brachiopoda</taxon>
        <taxon>Linguliformea</taxon>
        <taxon>Lingulata</taxon>
        <taxon>Lingulida</taxon>
        <taxon>Linguloidea</taxon>
        <taxon>Lingulidae</taxon>
        <taxon>Lingula</taxon>
    </lineage>
</organism>
<proteinExistence type="predicted"/>
<evidence type="ECO:0000256" key="3">
    <source>
        <dbReference type="PROSITE-ProRule" id="PRU00339"/>
    </source>
</evidence>
<evidence type="ECO:0000313" key="5">
    <source>
        <dbReference type="Proteomes" id="UP000085678"/>
    </source>
</evidence>
<dbReference type="PRINTS" id="PR00364">
    <property type="entry name" value="DISEASERSIST"/>
</dbReference>
<dbReference type="SMART" id="SM00028">
    <property type="entry name" value="TPR"/>
    <property type="match status" value="5"/>
</dbReference>
<feature type="repeat" description="TPR" evidence="3">
    <location>
        <begin position="588"/>
        <end position="621"/>
    </location>
</feature>
<dbReference type="Proteomes" id="UP000085678">
    <property type="component" value="Unplaced"/>
</dbReference>
<feature type="domain" description="ATPase AAA-type core" evidence="4">
    <location>
        <begin position="32"/>
        <end position="165"/>
    </location>
</feature>
<reference evidence="6" key="1">
    <citation type="submission" date="2025-08" db="UniProtKB">
        <authorList>
            <consortium name="RefSeq"/>
        </authorList>
    </citation>
    <scope>IDENTIFICATION</scope>
    <source>
        <tissue evidence="6">Gonads</tissue>
    </source>
</reference>
<dbReference type="KEGG" id="lak:106179959"/>
<dbReference type="SUPFAM" id="SSF52540">
    <property type="entry name" value="P-loop containing nucleoside triphosphate hydrolases"/>
    <property type="match status" value="1"/>
</dbReference>
<dbReference type="STRING" id="7574.A0A1S3KAF2"/>
<protein>
    <submittedName>
        <fullName evidence="6">Uncharacterized protein LOC106179959</fullName>
    </submittedName>
</protein>
<dbReference type="AlphaFoldDB" id="A0A1S3KAF2"/>
<dbReference type="RefSeq" id="XP_013419241.1">
    <property type="nucleotide sequence ID" value="XM_013563787.1"/>
</dbReference>
<evidence type="ECO:0000256" key="1">
    <source>
        <dbReference type="ARBA" id="ARBA00022737"/>
    </source>
</evidence>
<dbReference type="Pfam" id="PF00004">
    <property type="entry name" value="AAA"/>
    <property type="match status" value="1"/>
</dbReference>
<feature type="repeat" description="TPR" evidence="3">
    <location>
        <begin position="547"/>
        <end position="580"/>
    </location>
</feature>
<evidence type="ECO:0000259" key="4">
    <source>
        <dbReference type="Pfam" id="PF00004"/>
    </source>
</evidence>
<dbReference type="OMA" id="LYANICA"/>
<dbReference type="PANTHER" id="PTHR45641:SF19">
    <property type="entry name" value="NEPHROCYSTIN-3"/>
    <property type="match status" value="1"/>
</dbReference>